<keyword evidence="2" id="KW-1185">Reference proteome</keyword>
<comment type="caution">
    <text evidence="1">The sequence shown here is derived from an EMBL/GenBank/DDBJ whole genome shotgun (WGS) entry which is preliminary data.</text>
</comment>
<gene>
    <name evidence="1" type="ORF">BCR33DRAFT_271660</name>
</gene>
<sequence>MDELPPLYLPSLLQFSPLQDEFNTHIVLNPGASFEQFSMHFDASHIAPPTLELWREWDAAVDLKALPAFDEAIPSISITDSMDHTDLVRMDASSTGFKINDGMQVQAMIDSKESTICRFNLPSGGTYEWRSQIHSRSLKQESFSVALTLYLTSSTMEQESRRNLFKKFVHKIHPGFISDYSSLIAVARWEGLINRELMEMKGILKPWGILFIQMTFHG</sequence>
<dbReference type="OrthoDB" id="2159569at2759"/>
<dbReference type="Proteomes" id="UP000193642">
    <property type="component" value="Unassembled WGS sequence"/>
</dbReference>
<protein>
    <submittedName>
        <fullName evidence="1">Uncharacterized protein</fullName>
    </submittedName>
</protein>
<evidence type="ECO:0000313" key="2">
    <source>
        <dbReference type="Proteomes" id="UP000193642"/>
    </source>
</evidence>
<proteinExistence type="predicted"/>
<accession>A0A1Y2C9V6</accession>
<reference evidence="1 2" key="1">
    <citation type="submission" date="2016-07" db="EMBL/GenBank/DDBJ databases">
        <title>Pervasive Adenine N6-methylation of Active Genes in Fungi.</title>
        <authorList>
            <consortium name="DOE Joint Genome Institute"/>
            <person name="Mondo S.J."/>
            <person name="Dannebaum R.O."/>
            <person name="Kuo R.C."/>
            <person name="Labutti K."/>
            <person name="Haridas S."/>
            <person name="Kuo A."/>
            <person name="Salamov A."/>
            <person name="Ahrendt S.R."/>
            <person name="Lipzen A."/>
            <person name="Sullivan W."/>
            <person name="Andreopoulos W.B."/>
            <person name="Clum A."/>
            <person name="Lindquist E."/>
            <person name="Daum C."/>
            <person name="Ramamoorthy G.K."/>
            <person name="Gryganskyi A."/>
            <person name="Culley D."/>
            <person name="Magnuson J.K."/>
            <person name="James T.Y."/>
            <person name="O'Malley M.A."/>
            <person name="Stajich J.E."/>
            <person name="Spatafora J.W."/>
            <person name="Visel A."/>
            <person name="Grigoriev I.V."/>
        </authorList>
    </citation>
    <scope>NUCLEOTIDE SEQUENCE [LARGE SCALE GENOMIC DNA]</scope>
    <source>
        <strain evidence="1 2">JEL800</strain>
    </source>
</reference>
<organism evidence="1 2">
    <name type="scientific">Rhizoclosmatium globosum</name>
    <dbReference type="NCBI Taxonomy" id="329046"/>
    <lineage>
        <taxon>Eukaryota</taxon>
        <taxon>Fungi</taxon>
        <taxon>Fungi incertae sedis</taxon>
        <taxon>Chytridiomycota</taxon>
        <taxon>Chytridiomycota incertae sedis</taxon>
        <taxon>Chytridiomycetes</taxon>
        <taxon>Chytridiales</taxon>
        <taxon>Chytriomycetaceae</taxon>
        <taxon>Rhizoclosmatium</taxon>
    </lineage>
</organism>
<name>A0A1Y2C9V6_9FUNG</name>
<dbReference type="AlphaFoldDB" id="A0A1Y2C9V6"/>
<dbReference type="EMBL" id="MCGO01000026">
    <property type="protein sequence ID" value="ORY43105.1"/>
    <property type="molecule type" value="Genomic_DNA"/>
</dbReference>
<evidence type="ECO:0000313" key="1">
    <source>
        <dbReference type="EMBL" id="ORY43105.1"/>
    </source>
</evidence>